<dbReference type="RefSeq" id="WP_225697895.1">
    <property type="nucleotide sequence ID" value="NZ_JAIXNE010000002.1"/>
</dbReference>
<evidence type="ECO:0000313" key="1">
    <source>
        <dbReference type="EMBL" id="MCA6074783.1"/>
    </source>
</evidence>
<dbReference type="EMBL" id="JAIXNE010000003">
    <property type="protein sequence ID" value="MCA6075960.1"/>
    <property type="molecule type" value="Genomic_DNA"/>
</dbReference>
<dbReference type="Proteomes" id="UP001139409">
    <property type="component" value="Unassembled WGS sequence"/>
</dbReference>
<evidence type="ECO:0000313" key="4">
    <source>
        <dbReference type="Proteomes" id="UP001139409"/>
    </source>
</evidence>
<proteinExistence type="predicted"/>
<dbReference type="SUPFAM" id="SSF158682">
    <property type="entry name" value="TerB-like"/>
    <property type="match status" value="1"/>
</dbReference>
<evidence type="ECO:0008006" key="5">
    <source>
        <dbReference type="Google" id="ProtNLM"/>
    </source>
</evidence>
<dbReference type="EMBL" id="JAIXNE010000002">
    <property type="protein sequence ID" value="MCA6074783.1"/>
    <property type="molecule type" value="Genomic_DNA"/>
</dbReference>
<reference evidence="3" key="1">
    <citation type="submission" date="2021-09" db="EMBL/GenBank/DDBJ databases">
        <title>Fulvivirga sp. isolated from coastal sediment.</title>
        <authorList>
            <person name="Yu H."/>
        </authorList>
    </citation>
    <scope>NUCLEOTIDE SEQUENCE</scope>
    <source>
        <strain evidence="3">1062</strain>
    </source>
</reference>
<gene>
    <name evidence="1" type="ORF">LDX50_07870</name>
    <name evidence="2" type="ORF">LDX50_13840</name>
    <name evidence="3" type="ORF">LDX50_19560</name>
</gene>
<sequence length="129" mass="14753">MSHLNNLIAVALADGTLDQTEWDRLATIAANRGVSQEELHQIREEAETIKFVAPASHRDKIFQIYELVEVMIADGRVDQEELLICRKLAEKLSIHPRIITDMLARMLQLIREDKDPEIIIDEICALTNH</sequence>
<organism evidence="3 4">
    <name type="scientific">Fulvivirga sedimenti</name>
    <dbReference type="NCBI Taxonomy" id="2879465"/>
    <lineage>
        <taxon>Bacteria</taxon>
        <taxon>Pseudomonadati</taxon>
        <taxon>Bacteroidota</taxon>
        <taxon>Cytophagia</taxon>
        <taxon>Cytophagales</taxon>
        <taxon>Fulvivirgaceae</taxon>
        <taxon>Fulvivirga</taxon>
    </lineage>
</organism>
<dbReference type="Gene3D" id="1.10.3680.10">
    <property type="entry name" value="TerB-like"/>
    <property type="match status" value="1"/>
</dbReference>
<protein>
    <recommendedName>
        <fullName evidence="5">TerB family tellurite resistance protein</fullName>
    </recommendedName>
</protein>
<evidence type="ECO:0000313" key="2">
    <source>
        <dbReference type="EMBL" id="MCA6075960.1"/>
    </source>
</evidence>
<keyword evidence="4" id="KW-1185">Reference proteome</keyword>
<dbReference type="EMBL" id="JAIXNE010000004">
    <property type="protein sequence ID" value="MCA6077088.1"/>
    <property type="molecule type" value="Genomic_DNA"/>
</dbReference>
<comment type="caution">
    <text evidence="3">The sequence shown here is derived from an EMBL/GenBank/DDBJ whole genome shotgun (WGS) entry which is preliminary data.</text>
</comment>
<dbReference type="InterPro" id="IPR029024">
    <property type="entry name" value="TerB-like"/>
</dbReference>
<evidence type="ECO:0000313" key="3">
    <source>
        <dbReference type="EMBL" id="MCA6077088.1"/>
    </source>
</evidence>
<name>A0A9X1KXN1_9BACT</name>
<accession>A0A9X1KXN1</accession>
<dbReference type="AlphaFoldDB" id="A0A9X1KXN1"/>